<keyword evidence="5 7" id="KW-0418">Kinase</keyword>
<keyword evidence="12" id="KW-1185">Reference proteome</keyword>
<dbReference type="PANTHER" id="PTHR20861">
    <property type="entry name" value="HOMOSERINE/4-DIPHOSPHOCYTIDYL-2-C-METHYL-D-ERYTHRITOL KINASE"/>
    <property type="match status" value="1"/>
</dbReference>
<dbReference type="Pfam" id="PF00288">
    <property type="entry name" value="GHMP_kinases_N"/>
    <property type="match status" value="1"/>
</dbReference>
<dbReference type="InterPro" id="IPR000870">
    <property type="entry name" value="Homoserine_kinase"/>
</dbReference>
<dbReference type="EMBL" id="CP040846">
    <property type="protein sequence ID" value="QDA30847.1"/>
    <property type="molecule type" value="Genomic_DNA"/>
</dbReference>
<dbReference type="SUPFAM" id="SSF54211">
    <property type="entry name" value="Ribosomal protein S5 domain 2-like"/>
    <property type="match status" value="1"/>
</dbReference>
<dbReference type="HAMAP" id="MF_00384">
    <property type="entry name" value="Homoser_kinase"/>
    <property type="match status" value="1"/>
</dbReference>
<dbReference type="Pfam" id="PF08544">
    <property type="entry name" value="GHMP_kinases_C"/>
    <property type="match status" value="1"/>
</dbReference>
<comment type="subcellular location">
    <subcellularLocation>
        <location evidence="7">Cytoplasm</location>
    </subcellularLocation>
</comment>
<dbReference type="AlphaFoldDB" id="A0A4Y5SIZ8"/>
<dbReference type="PIRSF" id="PIRSF000676">
    <property type="entry name" value="Homoser_kin"/>
    <property type="match status" value="1"/>
</dbReference>
<dbReference type="OrthoDB" id="28273at2157"/>
<gene>
    <name evidence="7" type="primary">thrB</name>
    <name evidence="11" type="ORF">FH039_03405</name>
</gene>
<evidence type="ECO:0000313" key="11">
    <source>
        <dbReference type="EMBL" id="QDA30847.1"/>
    </source>
</evidence>
<name>A0A4Y5SIZ8_9EURY</name>
<dbReference type="EC" id="2.7.1.39" evidence="7 8"/>
<reference evidence="11 12" key="1">
    <citation type="submission" date="2019-06" db="EMBL/GenBank/DDBJ databases">
        <title>Thermococcus indicus sp. nov., a Fe(III)-reducing hyperthermophilic archaeon isolated from the Onnuri vent field of the Central Indian Ocean ridge.</title>
        <authorList>
            <person name="Lim J.K."/>
            <person name="Kim Y.J."/>
            <person name="Kwon K.K."/>
        </authorList>
    </citation>
    <scope>NUCLEOTIDE SEQUENCE [LARGE SCALE GENOMIC DNA]</scope>
    <source>
        <strain evidence="11 12">IOH1</strain>
    </source>
</reference>
<dbReference type="InterPro" id="IPR020568">
    <property type="entry name" value="Ribosomal_Su5_D2-typ_SF"/>
</dbReference>
<keyword evidence="7" id="KW-0963">Cytoplasm</keyword>
<dbReference type="UniPathway" id="UPA00050">
    <property type="reaction ID" value="UER00064"/>
</dbReference>
<dbReference type="NCBIfam" id="NF002288">
    <property type="entry name" value="PRK01212.1-4"/>
    <property type="match status" value="1"/>
</dbReference>
<dbReference type="GO" id="GO:0009088">
    <property type="term" value="P:threonine biosynthetic process"/>
    <property type="evidence" value="ECO:0007669"/>
    <property type="project" value="UniProtKB-UniRule"/>
</dbReference>
<evidence type="ECO:0000313" key="12">
    <source>
        <dbReference type="Proteomes" id="UP000306007"/>
    </source>
</evidence>
<dbReference type="GO" id="GO:0005737">
    <property type="term" value="C:cytoplasm"/>
    <property type="evidence" value="ECO:0007669"/>
    <property type="project" value="UniProtKB-SubCell"/>
</dbReference>
<sequence>MKVRVHATIANFGPGFDVFGVGIGEPYDELSFRESDEWSIRVEGFPVPADETNVAVVAARALARLVGEDVPLELKLRKGIRPGSGLGSSGASSLAGALAMARVLGVEDEGLILRAAMEGERAASGSAHPDNVVPAYYGDFTIISTPLHVDRIPVDFRVAVVLPEVEVPTREARRALPGKVPIGDAVSNVALAASLVKALIEGDMERAGMFLDDRIALPYRLKLMPWYGTVRRAAMEAGAWGFSVSGSGPAVFALGEDVVQIGKAIVEAFEGLGISAKAYVARAGVGVVP</sequence>
<dbReference type="NCBIfam" id="TIGR00191">
    <property type="entry name" value="thrB"/>
    <property type="match status" value="1"/>
</dbReference>
<comment type="function">
    <text evidence="7">Catalyzes the ATP-dependent phosphorylation of L-homoserine to L-homoserine phosphate.</text>
</comment>
<organism evidence="11 12">
    <name type="scientific">Thermococcus indicus</name>
    <dbReference type="NCBI Taxonomy" id="2586643"/>
    <lineage>
        <taxon>Archaea</taxon>
        <taxon>Methanobacteriati</taxon>
        <taxon>Methanobacteriota</taxon>
        <taxon>Thermococci</taxon>
        <taxon>Thermococcales</taxon>
        <taxon>Thermococcaceae</taxon>
        <taxon>Thermococcus</taxon>
    </lineage>
</organism>
<evidence type="ECO:0000256" key="7">
    <source>
        <dbReference type="HAMAP-Rule" id="MF_00384"/>
    </source>
</evidence>
<feature type="binding site" evidence="7">
    <location>
        <begin position="81"/>
        <end position="91"/>
    </location>
    <ligand>
        <name>ATP</name>
        <dbReference type="ChEBI" id="CHEBI:30616"/>
    </ligand>
</feature>
<comment type="similarity">
    <text evidence="7">Belongs to the GHMP kinase family. Homoserine kinase subfamily.</text>
</comment>
<evidence type="ECO:0000259" key="10">
    <source>
        <dbReference type="Pfam" id="PF08544"/>
    </source>
</evidence>
<dbReference type="PANTHER" id="PTHR20861:SF1">
    <property type="entry name" value="HOMOSERINE KINASE"/>
    <property type="match status" value="1"/>
</dbReference>
<dbReference type="InterPro" id="IPR013750">
    <property type="entry name" value="GHMP_kinase_C_dom"/>
</dbReference>
<dbReference type="Proteomes" id="UP000306007">
    <property type="component" value="Chromosome"/>
</dbReference>
<feature type="domain" description="GHMP kinase C-terminal" evidence="10">
    <location>
        <begin position="196"/>
        <end position="262"/>
    </location>
</feature>
<evidence type="ECO:0000259" key="9">
    <source>
        <dbReference type="Pfam" id="PF00288"/>
    </source>
</evidence>
<dbReference type="GeneID" id="40474199"/>
<dbReference type="Gene3D" id="3.30.70.890">
    <property type="entry name" value="GHMP kinase, C-terminal domain"/>
    <property type="match status" value="1"/>
</dbReference>
<protein>
    <recommendedName>
        <fullName evidence="7 8">Homoserine kinase</fullName>
        <shortName evidence="7">HK</shortName>
        <shortName evidence="7">HSK</shortName>
        <ecNumber evidence="7 8">2.7.1.39</ecNumber>
    </recommendedName>
</protein>
<dbReference type="GO" id="GO:0004413">
    <property type="term" value="F:homoserine kinase activity"/>
    <property type="evidence" value="ECO:0007669"/>
    <property type="project" value="UniProtKB-UniRule"/>
</dbReference>
<evidence type="ECO:0000256" key="1">
    <source>
        <dbReference type="ARBA" id="ARBA00022605"/>
    </source>
</evidence>
<comment type="pathway">
    <text evidence="7">Amino-acid biosynthesis; L-threonine biosynthesis; L-threonine from L-aspartate: step 4/5.</text>
</comment>
<dbReference type="InterPro" id="IPR006204">
    <property type="entry name" value="GHMP_kinase_N_dom"/>
</dbReference>
<dbReference type="Gene3D" id="3.30.230.10">
    <property type="match status" value="1"/>
</dbReference>
<evidence type="ECO:0000256" key="8">
    <source>
        <dbReference type="NCBIfam" id="TIGR00191"/>
    </source>
</evidence>
<keyword evidence="2 7" id="KW-0808">Transferase</keyword>
<dbReference type="SUPFAM" id="SSF55060">
    <property type="entry name" value="GHMP Kinase, C-terminal domain"/>
    <property type="match status" value="1"/>
</dbReference>
<keyword evidence="4 7" id="KW-0547">Nucleotide-binding</keyword>
<evidence type="ECO:0000256" key="6">
    <source>
        <dbReference type="ARBA" id="ARBA00022840"/>
    </source>
</evidence>
<comment type="catalytic activity">
    <reaction evidence="7">
        <text>L-homoserine + ATP = O-phospho-L-homoserine + ADP + H(+)</text>
        <dbReference type="Rhea" id="RHEA:13985"/>
        <dbReference type="ChEBI" id="CHEBI:15378"/>
        <dbReference type="ChEBI" id="CHEBI:30616"/>
        <dbReference type="ChEBI" id="CHEBI:57476"/>
        <dbReference type="ChEBI" id="CHEBI:57590"/>
        <dbReference type="ChEBI" id="CHEBI:456216"/>
        <dbReference type="EC" id="2.7.1.39"/>
    </reaction>
</comment>
<keyword evidence="6 7" id="KW-0067">ATP-binding</keyword>
<evidence type="ECO:0000256" key="3">
    <source>
        <dbReference type="ARBA" id="ARBA00022697"/>
    </source>
</evidence>
<dbReference type="InterPro" id="IPR014721">
    <property type="entry name" value="Ribsml_uS5_D2-typ_fold_subgr"/>
</dbReference>
<accession>A0A4Y5SIZ8</accession>
<dbReference type="PRINTS" id="PR00958">
    <property type="entry name" value="HOMSERKINASE"/>
</dbReference>
<evidence type="ECO:0000256" key="2">
    <source>
        <dbReference type="ARBA" id="ARBA00022679"/>
    </source>
</evidence>
<dbReference type="RefSeq" id="WP_139680213.1">
    <property type="nucleotide sequence ID" value="NZ_CP040846.1"/>
</dbReference>
<evidence type="ECO:0000256" key="4">
    <source>
        <dbReference type="ARBA" id="ARBA00022741"/>
    </source>
</evidence>
<evidence type="ECO:0000256" key="5">
    <source>
        <dbReference type="ARBA" id="ARBA00022777"/>
    </source>
</evidence>
<dbReference type="GO" id="GO:0005524">
    <property type="term" value="F:ATP binding"/>
    <property type="evidence" value="ECO:0007669"/>
    <property type="project" value="UniProtKB-UniRule"/>
</dbReference>
<keyword evidence="3 7" id="KW-0791">Threonine biosynthesis</keyword>
<proteinExistence type="inferred from homology"/>
<keyword evidence="1 7" id="KW-0028">Amino-acid biosynthesis</keyword>
<dbReference type="KEGG" id="tic:FH039_03405"/>
<dbReference type="InterPro" id="IPR036554">
    <property type="entry name" value="GHMP_kinase_C_sf"/>
</dbReference>
<feature type="domain" description="GHMP kinase N-terminal" evidence="9">
    <location>
        <begin position="53"/>
        <end position="138"/>
    </location>
</feature>